<comment type="caution">
    <text evidence="5">The sequence shown here is derived from an EMBL/GenBank/DDBJ whole genome shotgun (WGS) entry which is preliminary data.</text>
</comment>
<dbReference type="EMBL" id="JBHEZZ010000007">
    <property type="protein sequence ID" value="MFC1402751.1"/>
    <property type="molecule type" value="Genomic_DNA"/>
</dbReference>
<dbReference type="Pfam" id="PF07729">
    <property type="entry name" value="FCD"/>
    <property type="match status" value="1"/>
</dbReference>
<proteinExistence type="predicted"/>
<protein>
    <submittedName>
        <fullName evidence="5">GntR family transcriptional regulator</fullName>
    </submittedName>
</protein>
<dbReference type="Proteomes" id="UP001592528">
    <property type="component" value="Unassembled WGS sequence"/>
</dbReference>
<accession>A0ABV6UMS2</accession>
<dbReference type="InterPro" id="IPR036390">
    <property type="entry name" value="WH_DNA-bd_sf"/>
</dbReference>
<dbReference type="InterPro" id="IPR036388">
    <property type="entry name" value="WH-like_DNA-bd_sf"/>
</dbReference>
<feature type="domain" description="HTH gntR-type" evidence="4">
    <location>
        <begin position="12"/>
        <end position="79"/>
    </location>
</feature>
<keyword evidence="1" id="KW-0805">Transcription regulation</keyword>
<dbReference type="SUPFAM" id="SSF46785">
    <property type="entry name" value="Winged helix' DNA-binding domain"/>
    <property type="match status" value="1"/>
</dbReference>
<dbReference type="PRINTS" id="PR00035">
    <property type="entry name" value="HTHGNTR"/>
</dbReference>
<keyword evidence="3" id="KW-0804">Transcription</keyword>
<dbReference type="Gene3D" id="1.20.120.530">
    <property type="entry name" value="GntR ligand-binding domain-like"/>
    <property type="match status" value="1"/>
</dbReference>
<dbReference type="SUPFAM" id="SSF48008">
    <property type="entry name" value="GntR ligand-binding domain-like"/>
    <property type="match status" value="1"/>
</dbReference>
<keyword evidence="2" id="KW-0238">DNA-binding</keyword>
<dbReference type="PANTHER" id="PTHR43537:SF24">
    <property type="entry name" value="GLUCONATE OPERON TRANSCRIPTIONAL REPRESSOR"/>
    <property type="match status" value="1"/>
</dbReference>
<evidence type="ECO:0000313" key="5">
    <source>
        <dbReference type="EMBL" id="MFC1402751.1"/>
    </source>
</evidence>
<dbReference type="InterPro" id="IPR011711">
    <property type="entry name" value="GntR_C"/>
</dbReference>
<keyword evidence="6" id="KW-1185">Reference proteome</keyword>
<evidence type="ECO:0000256" key="3">
    <source>
        <dbReference type="ARBA" id="ARBA00023163"/>
    </source>
</evidence>
<dbReference type="Gene3D" id="1.10.10.10">
    <property type="entry name" value="Winged helix-like DNA-binding domain superfamily/Winged helix DNA-binding domain"/>
    <property type="match status" value="1"/>
</dbReference>
<dbReference type="InterPro" id="IPR000524">
    <property type="entry name" value="Tscrpt_reg_HTH_GntR"/>
</dbReference>
<dbReference type="SMART" id="SM00345">
    <property type="entry name" value="HTH_GNTR"/>
    <property type="match status" value="1"/>
</dbReference>
<dbReference type="SMART" id="SM00895">
    <property type="entry name" value="FCD"/>
    <property type="match status" value="1"/>
</dbReference>
<dbReference type="CDD" id="cd07377">
    <property type="entry name" value="WHTH_GntR"/>
    <property type="match status" value="1"/>
</dbReference>
<evidence type="ECO:0000256" key="1">
    <source>
        <dbReference type="ARBA" id="ARBA00023015"/>
    </source>
</evidence>
<name>A0ABV6UMS2_9ACTN</name>
<dbReference type="PANTHER" id="PTHR43537">
    <property type="entry name" value="TRANSCRIPTIONAL REGULATOR, GNTR FAMILY"/>
    <property type="match status" value="1"/>
</dbReference>
<dbReference type="RefSeq" id="WP_030253318.1">
    <property type="nucleotide sequence ID" value="NZ_JBHEZZ010000007.1"/>
</dbReference>
<dbReference type="Pfam" id="PF00392">
    <property type="entry name" value="GntR"/>
    <property type="match status" value="1"/>
</dbReference>
<evidence type="ECO:0000259" key="4">
    <source>
        <dbReference type="PROSITE" id="PS50949"/>
    </source>
</evidence>
<evidence type="ECO:0000313" key="6">
    <source>
        <dbReference type="Proteomes" id="UP001592528"/>
    </source>
</evidence>
<evidence type="ECO:0000256" key="2">
    <source>
        <dbReference type="ARBA" id="ARBA00023125"/>
    </source>
</evidence>
<dbReference type="InterPro" id="IPR008920">
    <property type="entry name" value="TF_FadR/GntR_C"/>
</dbReference>
<sequence>MGATAEKAEPTEPLRLNAADAIREAIISGDFGPNQRLVEAELSQQFDTSRAAVRNALVQLATEGLVERIQNRGARVRAVSLDEAIEITEVRMVLEGLCAAKAAEHATEADRERLREIGSLMQAAVATGDVLGYSDLNRQLHARILSVSGQTTACAVLERLHGQNVRHQFKLAMHPGRPNVSLPQHLAVIEAVCSGDAEAAEAAMRTHLRSVIETLPEVDKDRTRRAPAGA</sequence>
<dbReference type="PROSITE" id="PS50949">
    <property type="entry name" value="HTH_GNTR"/>
    <property type="match status" value="1"/>
</dbReference>
<gene>
    <name evidence="5" type="ORF">ACEZDJ_15795</name>
</gene>
<reference evidence="5 6" key="1">
    <citation type="submission" date="2024-09" db="EMBL/GenBank/DDBJ databases">
        <authorList>
            <person name="Lee S.D."/>
        </authorList>
    </citation>
    <scope>NUCLEOTIDE SEQUENCE [LARGE SCALE GENOMIC DNA]</scope>
    <source>
        <strain evidence="5 6">N1-5</strain>
    </source>
</reference>
<organism evidence="5 6">
    <name type="scientific">Streptacidiphilus cavernicola</name>
    <dbReference type="NCBI Taxonomy" id="3342716"/>
    <lineage>
        <taxon>Bacteria</taxon>
        <taxon>Bacillati</taxon>
        <taxon>Actinomycetota</taxon>
        <taxon>Actinomycetes</taxon>
        <taxon>Kitasatosporales</taxon>
        <taxon>Streptomycetaceae</taxon>
        <taxon>Streptacidiphilus</taxon>
    </lineage>
</organism>